<keyword evidence="12" id="KW-1185">Reference proteome</keyword>
<keyword evidence="5" id="KW-0547">Nucleotide-binding</keyword>
<dbReference type="InterPro" id="IPR001245">
    <property type="entry name" value="Ser-Thr/Tyr_kinase_cat_dom"/>
</dbReference>
<dbReference type="PROSITE" id="PS50011">
    <property type="entry name" value="PROTEIN_KINASE_DOM"/>
    <property type="match status" value="1"/>
</dbReference>
<feature type="compositionally biased region" description="Low complexity" evidence="9">
    <location>
        <begin position="484"/>
        <end position="512"/>
    </location>
</feature>
<protein>
    <submittedName>
        <fullName evidence="11">Serine/threonine protein kinase</fullName>
    </submittedName>
</protein>
<evidence type="ECO:0000256" key="6">
    <source>
        <dbReference type="ARBA" id="ARBA00022777"/>
    </source>
</evidence>
<feature type="domain" description="Protein kinase" evidence="10">
    <location>
        <begin position="13"/>
        <end position="370"/>
    </location>
</feature>
<dbReference type="Gene3D" id="3.30.200.20">
    <property type="entry name" value="Phosphorylase Kinase, domain 1"/>
    <property type="match status" value="1"/>
</dbReference>
<proteinExistence type="inferred from homology"/>
<dbReference type="InterPro" id="IPR008266">
    <property type="entry name" value="Tyr_kinase_AS"/>
</dbReference>
<sequence length="651" mass="68617">MSELTHPVTIGKYQCILRIGQGGMGEVFLGVARGPGGFSKLNVIKRLRHDVAADESFIEMFLNEARLAGRLNHPNIVQTKEVGVEGDAHFMVMEYLEGQTLFYVLRKLRRGEASSAARLGGLGSTFSPMPESSRPSHLSRPPESRPSYAGPPSRPSRPSSTPSYGGPVSSPSYGGPSSSGGVRSRSMHLPHAAASGFSLAMHLQVISDVLAGLHYAHEAQDFAGTPLNLIHRDVAPSNIFITYEGQVKVLDFGIAKAADSGNATRAGVFKGKVAYMAPEQFVNANIDRRCDIFAVGATLWEAAAGTRLWKGLSDVEIFRHLAEGHIPPPSTVAPNANPRLEAICMRALAFNRDQRYETAQELRADLDALIDELGRPTREEIGLVVSDMFTAERAQTNALIEAKLRSLRSQEAAAAGRAAAEGYVAVAPDPTVPAAMSPIAAATAAAAVEPSIPPPQKSSRKGLAVAAIVVLGGVGVGGALLSKGSTSNAPPSTPASASAVSSVPLTSDDAAPQAPPAPAALSLQISATPRTAILYVDDVRLPRNPHIGTIVPDAQSHRLRVEAPGYRSQTEFVQFAGTEPIELHVDLVPEKAAKPTWVPPRKLAPSKSGTTEAPKATETATATTPPSAPPKPAPSAKPKPFEIDVTSPYKK</sequence>
<feature type="compositionally biased region" description="Pro residues" evidence="9">
    <location>
        <begin position="626"/>
        <end position="637"/>
    </location>
</feature>
<name>A0ABZ2LK63_9BACT</name>
<keyword evidence="8" id="KW-0206">Cytoskeleton</keyword>
<dbReference type="SUPFAM" id="SSF56112">
    <property type="entry name" value="Protein kinase-like (PK-like)"/>
    <property type="match status" value="1"/>
</dbReference>
<evidence type="ECO:0000256" key="2">
    <source>
        <dbReference type="ARBA" id="ARBA00004647"/>
    </source>
</evidence>
<keyword evidence="8" id="KW-0963">Cytoplasm</keyword>
<evidence type="ECO:0000313" key="11">
    <source>
        <dbReference type="EMBL" id="WXB09536.1"/>
    </source>
</evidence>
<dbReference type="RefSeq" id="WP_394839208.1">
    <property type="nucleotide sequence ID" value="NZ_CP089929.1"/>
</dbReference>
<feature type="region of interest" description="Disordered" evidence="9">
    <location>
        <begin position="596"/>
        <end position="651"/>
    </location>
</feature>
<reference evidence="11" key="1">
    <citation type="submission" date="2021-12" db="EMBL/GenBank/DDBJ databases">
        <title>Discovery of the Pendulisporaceae a myxobacterial family with distinct sporulation behavior and unique specialized metabolism.</title>
        <authorList>
            <person name="Garcia R."/>
            <person name="Popoff A."/>
            <person name="Bader C.D."/>
            <person name="Loehr J."/>
            <person name="Walesch S."/>
            <person name="Walt C."/>
            <person name="Boldt J."/>
            <person name="Bunk B."/>
            <person name="Haeckl F.J.F.P.J."/>
            <person name="Gunesch A.P."/>
            <person name="Birkelbach J."/>
            <person name="Nuebel U."/>
            <person name="Pietschmann T."/>
            <person name="Bach T."/>
            <person name="Mueller R."/>
        </authorList>
    </citation>
    <scope>NUCLEOTIDE SEQUENCE</scope>
    <source>
        <strain evidence="11">MSr11367</strain>
    </source>
</reference>
<dbReference type="PANTHER" id="PTHR43289:SF6">
    <property type="entry name" value="SERINE_THREONINE-PROTEIN KINASE NEKL-3"/>
    <property type="match status" value="1"/>
</dbReference>
<evidence type="ECO:0000256" key="1">
    <source>
        <dbReference type="ARBA" id="ARBA00004300"/>
    </source>
</evidence>
<dbReference type="EMBL" id="CP089983">
    <property type="protein sequence ID" value="WXB09536.1"/>
    <property type="molecule type" value="Genomic_DNA"/>
</dbReference>
<dbReference type="Pfam" id="PF07714">
    <property type="entry name" value="PK_Tyr_Ser-Thr"/>
    <property type="match status" value="1"/>
</dbReference>
<gene>
    <name evidence="11" type="ORF">LVJ94_20175</name>
</gene>
<dbReference type="PANTHER" id="PTHR43289">
    <property type="entry name" value="MITOGEN-ACTIVATED PROTEIN KINASE KINASE KINASE 20-RELATED"/>
    <property type="match status" value="1"/>
</dbReference>
<dbReference type="InterPro" id="IPR011009">
    <property type="entry name" value="Kinase-like_dom_sf"/>
</dbReference>
<evidence type="ECO:0000256" key="5">
    <source>
        <dbReference type="ARBA" id="ARBA00022741"/>
    </source>
</evidence>
<organism evidence="11 12">
    <name type="scientific">Pendulispora rubella</name>
    <dbReference type="NCBI Taxonomy" id="2741070"/>
    <lineage>
        <taxon>Bacteria</taxon>
        <taxon>Pseudomonadati</taxon>
        <taxon>Myxococcota</taxon>
        <taxon>Myxococcia</taxon>
        <taxon>Myxococcales</taxon>
        <taxon>Sorangiineae</taxon>
        <taxon>Pendulisporaceae</taxon>
        <taxon>Pendulispora</taxon>
    </lineage>
</organism>
<evidence type="ECO:0000256" key="3">
    <source>
        <dbReference type="ARBA" id="ARBA00010886"/>
    </source>
</evidence>
<keyword evidence="6 11" id="KW-0418">Kinase</keyword>
<accession>A0ABZ2LK63</accession>
<evidence type="ECO:0000256" key="7">
    <source>
        <dbReference type="ARBA" id="ARBA00022840"/>
    </source>
</evidence>
<dbReference type="SMART" id="SM00219">
    <property type="entry name" value="TyrKc"/>
    <property type="match status" value="1"/>
</dbReference>
<dbReference type="InterPro" id="IPR020635">
    <property type="entry name" value="Tyr_kinase_cat_dom"/>
</dbReference>
<comment type="subcellular location">
    <subcellularLocation>
        <location evidence="1">Cytoplasm</location>
        <location evidence="1">Cytoskeleton</location>
        <location evidence="1">Microtubule organizing center</location>
        <location evidence="1">Centrosome</location>
    </subcellularLocation>
    <subcellularLocation>
        <location evidence="2">Cytoplasm</location>
        <location evidence="2">Cytoskeleton</location>
        <location evidence="2">Spindle pole</location>
    </subcellularLocation>
</comment>
<feature type="region of interest" description="Disordered" evidence="9">
    <location>
        <begin position="119"/>
        <end position="186"/>
    </location>
</feature>
<evidence type="ECO:0000256" key="9">
    <source>
        <dbReference type="SAM" id="MobiDB-lite"/>
    </source>
</evidence>
<dbReference type="GO" id="GO:0004674">
    <property type="term" value="F:protein serine/threonine kinase activity"/>
    <property type="evidence" value="ECO:0007669"/>
    <property type="project" value="UniProtKB-KW"/>
</dbReference>
<dbReference type="InterPro" id="IPR000719">
    <property type="entry name" value="Prot_kinase_dom"/>
</dbReference>
<evidence type="ECO:0000313" key="12">
    <source>
        <dbReference type="Proteomes" id="UP001374803"/>
    </source>
</evidence>
<keyword evidence="11" id="KW-0723">Serine/threonine-protein kinase</keyword>
<feature type="region of interest" description="Disordered" evidence="9">
    <location>
        <begin position="484"/>
        <end position="517"/>
    </location>
</feature>
<feature type="compositionally biased region" description="Low complexity" evidence="9">
    <location>
        <begin position="145"/>
        <end position="184"/>
    </location>
</feature>
<keyword evidence="4" id="KW-0808">Transferase</keyword>
<dbReference type="PROSITE" id="PS00109">
    <property type="entry name" value="PROTEIN_KINASE_TYR"/>
    <property type="match status" value="1"/>
</dbReference>
<evidence type="ECO:0000256" key="4">
    <source>
        <dbReference type="ARBA" id="ARBA00022679"/>
    </source>
</evidence>
<evidence type="ECO:0000256" key="8">
    <source>
        <dbReference type="ARBA" id="ARBA00023212"/>
    </source>
</evidence>
<evidence type="ECO:0000259" key="10">
    <source>
        <dbReference type="PROSITE" id="PS50011"/>
    </source>
</evidence>
<dbReference type="Proteomes" id="UP001374803">
    <property type="component" value="Chromosome"/>
</dbReference>
<dbReference type="CDD" id="cd14014">
    <property type="entry name" value="STKc_PknB_like"/>
    <property type="match status" value="1"/>
</dbReference>
<feature type="compositionally biased region" description="Low complexity" evidence="9">
    <location>
        <begin position="610"/>
        <end position="625"/>
    </location>
</feature>
<comment type="similarity">
    <text evidence="3">Belongs to the protein kinase superfamily. NEK Ser/Thr protein kinase family. NIMA subfamily.</text>
</comment>
<dbReference type="Gene3D" id="1.10.510.10">
    <property type="entry name" value="Transferase(Phosphotransferase) domain 1"/>
    <property type="match status" value="1"/>
</dbReference>
<keyword evidence="7" id="KW-0067">ATP-binding</keyword>